<organism evidence="6 7">
    <name type="scientific">Kineosporia babensis</name>
    <dbReference type="NCBI Taxonomy" id="499548"/>
    <lineage>
        <taxon>Bacteria</taxon>
        <taxon>Bacillati</taxon>
        <taxon>Actinomycetota</taxon>
        <taxon>Actinomycetes</taxon>
        <taxon>Kineosporiales</taxon>
        <taxon>Kineosporiaceae</taxon>
        <taxon>Kineosporia</taxon>
    </lineage>
</organism>
<evidence type="ECO:0000256" key="4">
    <source>
        <dbReference type="PIRSR" id="PIRSR004846-1"/>
    </source>
</evidence>
<dbReference type="PROSITE" id="PS51257">
    <property type="entry name" value="PROKAR_LIPOPROTEIN"/>
    <property type="match status" value="1"/>
</dbReference>
<dbReference type="GO" id="GO:0046872">
    <property type="term" value="F:metal ion binding"/>
    <property type="evidence" value="ECO:0007669"/>
    <property type="project" value="UniProtKB-KW"/>
</dbReference>
<dbReference type="PANTHER" id="PTHR30632">
    <property type="entry name" value="MOLYBDATE-BINDING PERIPLASMIC PROTEIN"/>
    <property type="match status" value="1"/>
</dbReference>
<evidence type="ECO:0000256" key="1">
    <source>
        <dbReference type="ARBA" id="ARBA00009175"/>
    </source>
</evidence>
<reference evidence="6" key="1">
    <citation type="submission" date="2021-11" db="EMBL/GenBank/DDBJ databases">
        <title>Streptomyces corallinus and Kineosporia corallina sp. nov., two new coral-derived marine actinobacteria.</title>
        <authorList>
            <person name="Buangrab K."/>
            <person name="Sutthacheep M."/>
            <person name="Yeemin T."/>
            <person name="Harunari E."/>
            <person name="Igarashi Y."/>
            <person name="Sripreechasak P."/>
            <person name="Kanchanasin P."/>
            <person name="Tanasupawat S."/>
            <person name="Phongsopitanun W."/>
        </authorList>
    </citation>
    <scope>NUCLEOTIDE SEQUENCE</scope>
    <source>
        <strain evidence="6">JCM 31032</strain>
    </source>
</reference>
<dbReference type="Proteomes" id="UP001138997">
    <property type="component" value="Unassembled WGS sequence"/>
</dbReference>
<dbReference type="EMBL" id="JAJOMB010000002">
    <property type="protein sequence ID" value="MCD5310087.1"/>
    <property type="molecule type" value="Genomic_DNA"/>
</dbReference>
<evidence type="ECO:0000256" key="3">
    <source>
        <dbReference type="ARBA" id="ARBA00022729"/>
    </source>
</evidence>
<dbReference type="Pfam" id="PF13531">
    <property type="entry name" value="SBP_bac_11"/>
    <property type="match status" value="1"/>
</dbReference>
<keyword evidence="4" id="KW-0500">Molybdenum</keyword>
<keyword evidence="2 4" id="KW-0479">Metal-binding</keyword>
<keyword evidence="3 5" id="KW-0732">Signal</keyword>
<dbReference type="GO" id="GO:0015689">
    <property type="term" value="P:molybdate ion transport"/>
    <property type="evidence" value="ECO:0007669"/>
    <property type="project" value="InterPro"/>
</dbReference>
<gene>
    <name evidence="6" type="primary">modA</name>
    <name evidence="6" type="ORF">LR394_04215</name>
</gene>
<dbReference type="PIRSF" id="PIRSF004846">
    <property type="entry name" value="ModA"/>
    <property type="match status" value="1"/>
</dbReference>
<feature type="binding site" evidence="4">
    <location>
        <position position="192"/>
    </location>
    <ligand>
        <name>molybdate</name>
        <dbReference type="ChEBI" id="CHEBI:36264"/>
    </ligand>
</feature>
<dbReference type="Gene3D" id="3.40.190.10">
    <property type="entry name" value="Periplasmic binding protein-like II"/>
    <property type="match status" value="2"/>
</dbReference>
<dbReference type="RefSeq" id="WP_231439015.1">
    <property type="nucleotide sequence ID" value="NZ_JAJOMB010000002.1"/>
</dbReference>
<keyword evidence="7" id="KW-1185">Reference proteome</keyword>
<evidence type="ECO:0000256" key="5">
    <source>
        <dbReference type="SAM" id="SignalP"/>
    </source>
</evidence>
<dbReference type="NCBIfam" id="TIGR01256">
    <property type="entry name" value="modA"/>
    <property type="match status" value="1"/>
</dbReference>
<feature type="binding site" evidence="4">
    <location>
        <position position="174"/>
    </location>
    <ligand>
        <name>molybdate</name>
        <dbReference type="ChEBI" id="CHEBI:36264"/>
    </ligand>
</feature>
<dbReference type="InterPro" id="IPR050682">
    <property type="entry name" value="ModA/WtpA"/>
</dbReference>
<feature type="chain" id="PRO_5040808258" evidence="5">
    <location>
        <begin position="23"/>
        <end position="256"/>
    </location>
</feature>
<feature type="binding site" evidence="4">
    <location>
        <position position="44"/>
    </location>
    <ligand>
        <name>molybdate</name>
        <dbReference type="ChEBI" id="CHEBI:36264"/>
    </ligand>
</feature>
<proteinExistence type="inferred from homology"/>
<dbReference type="AlphaFoldDB" id="A0A9X1N824"/>
<dbReference type="SUPFAM" id="SSF53850">
    <property type="entry name" value="Periplasmic binding protein-like II"/>
    <property type="match status" value="1"/>
</dbReference>
<feature type="signal peptide" evidence="5">
    <location>
        <begin position="1"/>
        <end position="22"/>
    </location>
</feature>
<feature type="binding site" evidence="4">
    <location>
        <position position="72"/>
    </location>
    <ligand>
        <name>molybdate</name>
        <dbReference type="ChEBI" id="CHEBI:36264"/>
    </ligand>
</feature>
<dbReference type="CDD" id="cd13538">
    <property type="entry name" value="PBP2_ModA_like_1"/>
    <property type="match status" value="1"/>
</dbReference>
<evidence type="ECO:0000313" key="6">
    <source>
        <dbReference type="EMBL" id="MCD5310087.1"/>
    </source>
</evidence>
<name>A0A9X1N824_9ACTN</name>
<accession>A0A9X1N824</accession>
<comment type="similarity">
    <text evidence="1">Belongs to the bacterial solute-binding protein ModA family.</text>
</comment>
<protein>
    <submittedName>
        <fullName evidence="6">Molybdate ABC transporter substrate-binding protein</fullName>
    </submittedName>
</protein>
<comment type="caution">
    <text evidence="6">The sequence shown here is derived from an EMBL/GenBank/DDBJ whole genome shotgun (WGS) entry which is preliminary data.</text>
</comment>
<dbReference type="GO" id="GO:0030973">
    <property type="term" value="F:molybdate ion binding"/>
    <property type="evidence" value="ECO:0007669"/>
    <property type="project" value="TreeGrafter"/>
</dbReference>
<dbReference type="InterPro" id="IPR005950">
    <property type="entry name" value="ModA"/>
</dbReference>
<dbReference type="PANTHER" id="PTHR30632:SF0">
    <property type="entry name" value="SULFATE-BINDING PROTEIN"/>
    <property type="match status" value="1"/>
</dbReference>
<evidence type="ECO:0000313" key="7">
    <source>
        <dbReference type="Proteomes" id="UP001138997"/>
    </source>
</evidence>
<evidence type="ECO:0000256" key="2">
    <source>
        <dbReference type="ARBA" id="ARBA00022723"/>
    </source>
</evidence>
<sequence>MRKIALIAASALALAACGGGSADDPEAGSGDSLSGEITVFAAASLTESFGNLGKAFEAENPGTTVTLSFGPSSGLAEQINSGAPADVFASASTKNMDQVVESGSAADPVTFANNTMEIAVPADNPAKITSLEDLAKKDVKVVLCAEDVPCGVSAREVFKNAGIDVTPVSNEVDVKSTLSKITLGEADAGLVYVTDVKSAGEEVSGVEIPADVNASTAYPIATLEESKNADLAKAFVDYVLSDAGAAELETAGFAKP</sequence>